<comment type="caution">
    <text evidence="1">The sequence shown here is derived from an EMBL/GenBank/DDBJ whole genome shotgun (WGS) entry which is preliminary data.</text>
</comment>
<evidence type="ECO:0000313" key="2">
    <source>
        <dbReference type="Proteomes" id="UP001403385"/>
    </source>
</evidence>
<proteinExistence type="predicted"/>
<organism evidence="1 2">
    <name type="scientific">Rapidithrix thailandica</name>
    <dbReference type="NCBI Taxonomy" id="413964"/>
    <lineage>
        <taxon>Bacteria</taxon>
        <taxon>Pseudomonadati</taxon>
        <taxon>Bacteroidota</taxon>
        <taxon>Cytophagia</taxon>
        <taxon>Cytophagales</taxon>
        <taxon>Flammeovirgaceae</taxon>
        <taxon>Rapidithrix</taxon>
    </lineage>
</organism>
<evidence type="ECO:0000313" key="1">
    <source>
        <dbReference type="EMBL" id="MEN7547639.1"/>
    </source>
</evidence>
<dbReference type="EMBL" id="JBDKWZ010000003">
    <property type="protein sequence ID" value="MEN7547639.1"/>
    <property type="molecule type" value="Genomic_DNA"/>
</dbReference>
<dbReference type="RefSeq" id="WP_346820426.1">
    <property type="nucleotide sequence ID" value="NZ_JBDKWZ010000003.1"/>
</dbReference>
<reference evidence="1 2" key="1">
    <citation type="submission" date="2024-04" db="EMBL/GenBank/DDBJ databases">
        <title>Novel genus in family Flammeovirgaceae.</title>
        <authorList>
            <person name="Nguyen T.H."/>
            <person name="Vuong T.Q."/>
            <person name="Le H."/>
            <person name="Kim S.-G."/>
        </authorList>
    </citation>
    <scope>NUCLEOTIDE SEQUENCE [LARGE SCALE GENOMIC DNA]</scope>
    <source>
        <strain evidence="1 2">JCM 23209</strain>
    </source>
</reference>
<keyword evidence="2" id="KW-1185">Reference proteome</keyword>
<name>A0AAW9S5L1_9BACT</name>
<accession>A0AAW9S5L1</accession>
<sequence length="130" mass="14734">MSKKNIFIFLFILMATFIFKGPLLAKDTSLSIQDCHLSEQISSHSSAQTAPEKSRKIMEHQESHGLFEECTDHEKKVKPVFSKGPVGLSPPNAYHSALVVFSLPIVYPQKNPYHRFFLNAPIHAPPYIRL</sequence>
<protein>
    <submittedName>
        <fullName evidence="1">Uncharacterized protein</fullName>
    </submittedName>
</protein>
<dbReference type="AlphaFoldDB" id="A0AAW9S5L1"/>
<dbReference type="Proteomes" id="UP001403385">
    <property type="component" value="Unassembled WGS sequence"/>
</dbReference>
<gene>
    <name evidence="1" type="ORF">AAG747_06960</name>
</gene>